<name>A0A2P5EG24_TREOI</name>
<dbReference type="Pfam" id="PF07651">
    <property type="entry name" value="ANTH"/>
    <property type="match status" value="1"/>
</dbReference>
<evidence type="ECO:0000256" key="9">
    <source>
        <dbReference type="SAM" id="MobiDB-lite"/>
    </source>
</evidence>
<keyword evidence="4" id="KW-0254">Endocytosis</keyword>
<comment type="caution">
    <text evidence="11">The sequence shown here is derived from an EMBL/GenBank/DDBJ whole genome shotgun (WGS) entry which is preliminary data.</text>
</comment>
<protein>
    <submittedName>
        <fullName evidence="11">AP180 N-terminal domain containing protein</fullName>
    </submittedName>
</protein>
<dbReference type="SMART" id="SM00273">
    <property type="entry name" value="ENTH"/>
    <property type="match status" value="1"/>
</dbReference>
<evidence type="ECO:0000256" key="8">
    <source>
        <dbReference type="ARBA" id="ARBA00023329"/>
    </source>
</evidence>
<gene>
    <name evidence="11" type="ORF">TorRG33x02_196910</name>
</gene>
<dbReference type="InterPro" id="IPR008942">
    <property type="entry name" value="ENTH_VHS"/>
</dbReference>
<dbReference type="InterPro" id="IPR048050">
    <property type="entry name" value="ANTH_N_plant"/>
</dbReference>
<proteinExistence type="predicted"/>
<dbReference type="SUPFAM" id="SSF89009">
    <property type="entry name" value="GAT-like domain"/>
    <property type="match status" value="1"/>
</dbReference>
<dbReference type="PROSITE" id="PS50942">
    <property type="entry name" value="ENTH"/>
    <property type="match status" value="1"/>
</dbReference>
<dbReference type="AlphaFoldDB" id="A0A2P5EG24"/>
<evidence type="ECO:0000259" key="10">
    <source>
        <dbReference type="PROSITE" id="PS50942"/>
    </source>
</evidence>
<feature type="compositionally biased region" description="Low complexity" evidence="9">
    <location>
        <begin position="337"/>
        <end position="347"/>
    </location>
</feature>
<dbReference type="Gene3D" id="1.25.40.90">
    <property type="match status" value="1"/>
</dbReference>
<dbReference type="InParanoid" id="A0A2P5EG24"/>
<dbReference type="FunFam" id="1.25.40.90:FF:000019">
    <property type="entry name" value="Clathrin coat assembly protein"/>
    <property type="match status" value="1"/>
</dbReference>
<keyword evidence="6" id="KW-0472">Membrane</keyword>
<dbReference type="FunCoup" id="A0A2P5EG24">
    <property type="interactions" value="305"/>
</dbReference>
<dbReference type="GO" id="GO:0005794">
    <property type="term" value="C:Golgi apparatus"/>
    <property type="evidence" value="ECO:0007669"/>
    <property type="project" value="UniProtKB-SubCell"/>
</dbReference>
<feature type="compositionally biased region" description="Basic and acidic residues" evidence="9">
    <location>
        <begin position="428"/>
        <end position="440"/>
    </location>
</feature>
<feature type="region of interest" description="Disordered" evidence="9">
    <location>
        <begin position="322"/>
        <end position="440"/>
    </location>
</feature>
<evidence type="ECO:0000256" key="7">
    <source>
        <dbReference type="ARBA" id="ARBA00023176"/>
    </source>
</evidence>
<dbReference type="GO" id="GO:0005546">
    <property type="term" value="F:phosphatidylinositol-4,5-bisphosphate binding"/>
    <property type="evidence" value="ECO:0007669"/>
    <property type="project" value="TreeGrafter"/>
</dbReference>
<feature type="compositionally biased region" description="Acidic residues" evidence="9">
    <location>
        <begin position="392"/>
        <end position="404"/>
    </location>
</feature>
<evidence type="ECO:0000256" key="6">
    <source>
        <dbReference type="ARBA" id="ARBA00023136"/>
    </source>
</evidence>
<dbReference type="GO" id="GO:0005905">
    <property type="term" value="C:clathrin-coated pit"/>
    <property type="evidence" value="ECO:0007669"/>
    <property type="project" value="UniProtKB-SubCell"/>
</dbReference>
<evidence type="ECO:0000313" key="11">
    <source>
        <dbReference type="EMBL" id="PON84486.1"/>
    </source>
</evidence>
<dbReference type="InterPro" id="IPR011417">
    <property type="entry name" value="ANTH_dom"/>
</dbReference>
<keyword evidence="12" id="KW-1185">Reference proteome</keyword>
<feature type="compositionally biased region" description="Polar residues" evidence="9">
    <location>
        <begin position="361"/>
        <end position="375"/>
    </location>
</feature>
<dbReference type="FunFam" id="1.20.58.150:FF:000005">
    <property type="entry name" value="putative clathrin assembly protein At2g25430"/>
    <property type="match status" value="1"/>
</dbReference>
<comment type="subcellular location">
    <subcellularLocation>
        <location evidence="1">Cytoplasmic vesicle</location>
        <location evidence="1">Clathrin-coated vesicle</location>
    </subcellularLocation>
    <subcellularLocation>
        <location evidence="2">Golgi apparatus</location>
    </subcellularLocation>
    <subcellularLocation>
        <location evidence="3">Membrane</location>
        <location evidence="3">Clathrin-coated pit</location>
    </subcellularLocation>
</comment>
<accession>A0A2P5EG24</accession>
<dbReference type="InterPro" id="IPR045192">
    <property type="entry name" value="AP180-like"/>
</dbReference>
<organism evidence="11 12">
    <name type="scientific">Trema orientale</name>
    <name type="common">Charcoal tree</name>
    <name type="synonym">Celtis orientalis</name>
    <dbReference type="NCBI Taxonomy" id="63057"/>
    <lineage>
        <taxon>Eukaryota</taxon>
        <taxon>Viridiplantae</taxon>
        <taxon>Streptophyta</taxon>
        <taxon>Embryophyta</taxon>
        <taxon>Tracheophyta</taxon>
        <taxon>Spermatophyta</taxon>
        <taxon>Magnoliopsida</taxon>
        <taxon>eudicotyledons</taxon>
        <taxon>Gunneridae</taxon>
        <taxon>Pentapetalae</taxon>
        <taxon>rosids</taxon>
        <taxon>fabids</taxon>
        <taxon>Rosales</taxon>
        <taxon>Cannabaceae</taxon>
        <taxon>Trema</taxon>
    </lineage>
</organism>
<dbReference type="InterPro" id="IPR013809">
    <property type="entry name" value="ENTH"/>
</dbReference>
<evidence type="ECO:0000256" key="5">
    <source>
        <dbReference type="ARBA" id="ARBA00023034"/>
    </source>
</evidence>
<evidence type="ECO:0000313" key="12">
    <source>
        <dbReference type="Proteomes" id="UP000237000"/>
    </source>
</evidence>
<dbReference type="GO" id="GO:0005545">
    <property type="term" value="F:1-phosphatidylinositol binding"/>
    <property type="evidence" value="ECO:0007669"/>
    <property type="project" value="InterPro"/>
</dbReference>
<keyword evidence="5" id="KW-0333">Golgi apparatus</keyword>
<keyword evidence="7" id="KW-0168">Coated pit</keyword>
<dbReference type="GO" id="GO:0072583">
    <property type="term" value="P:clathrin-dependent endocytosis"/>
    <property type="evidence" value="ECO:0007669"/>
    <property type="project" value="InterPro"/>
</dbReference>
<dbReference type="PANTHER" id="PTHR22951">
    <property type="entry name" value="CLATHRIN ASSEMBLY PROTEIN"/>
    <property type="match status" value="1"/>
</dbReference>
<dbReference type="InterPro" id="IPR014712">
    <property type="entry name" value="ANTH_dom_sf"/>
</dbReference>
<dbReference type="Gene3D" id="1.20.58.150">
    <property type="entry name" value="ANTH domain"/>
    <property type="match status" value="1"/>
</dbReference>
<dbReference type="SUPFAM" id="SSF48464">
    <property type="entry name" value="ENTH/VHS domain"/>
    <property type="match status" value="1"/>
</dbReference>
<sequence>MPSKLRKALGAVKDQTSISLAKVVSSANSSSTVNLEVPILKATSHDEVPFDDRYLADILQLIAADSKLYAAACAQAIAKRVGKTRNWIVALKSLMLVLRIFQDGDPHFPREVLGAMKNGAKILNLSNFRDDSNSSPWDYTAFVRTFALYLDERLDCFLSGKLHQRRCHSESGRGSRRRAKVEPVRDMKPATLIDRISYWQKLLDRAIATRPTGEAKTNRLVQTSLHAIVQESFDIYRDISDGLALLLDSFFHLQYQSCVNAFQASVRASKQFEELSEFYGLCKSIGVGRTSEYPSVQKISDELIETLQDFLKDQASFPGRSQPPNFLLALPSPPPAAAASDQASTSSDRCEADDGSETQERVSATGSESGSIGSSHDQDPMSASDSEKQSETEEDSIDADDDHDQEANVGLNFISFDHWPPERSSSSPEKKDRGSEENPRDCWEVVLLNTAKGPAQTTPNFESNGLDGSLFDKRQYNPFLQETTDVTTVVSGIPDMDKTYKSFTLDFGNPRETTLVAPTFCASSNNSEEEIRSRVPPTFCAQNPKDAVKLSFHENDPFEWHELNTNTTTRSDGSVNEEGFVHEQKLWLEHQKKIIAKNMN</sequence>
<evidence type="ECO:0000256" key="3">
    <source>
        <dbReference type="ARBA" id="ARBA00004600"/>
    </source>
</evidence>
<dbReference type="OrthoDB" id="44015at2759"/>
<evidence type="ECO:0000256" key="4">
    <source>
        <dbReference type="ARBA" id="ARBA00022583"/>
    </source>
</evidence>
<keyword evidence="8" id="KW-0968">Cytoplasmic vesicle</keyword>
<dbReference type="GO" id="GO:0030136">
    <property type="term" value="C:clathrin-coated vesicle"/>
    <property type="evidence" value="ECO:0007669"/>
    <property type="project" value="UniProtKB-SubCell"/>
</dbReference>
<dbReference type="PANTHER" id="PTHR22951:SF75">
    <property type="entry name" value="CLATHRIN COAT ASSEMBLY PROTEIN AP180"/>
    <property type="match status" value="1"/>
</dbReference>
<feature type="domain" description="ENTH" evidence="10">
    <location>
        <begin position="27"/>
        <end position="164"/>
    </location>
</feature>
<dbReference type="GO" id="GO:0048268">
    <property type="term" value="P:clathrin coat assembly"/>
    <property type="evidence" value="ECO:0007669"/>
    <property type="project" value="InterPro"/>
</dbReference>
<dbReference type="EMBL" id="JXTC01000161">
    <property type="protein sequence ID" value="PON84486.1"/>
    <property type="molecule type" value="Genomic_DNA"/>
</dbReference>
<dbReference type="GO" id="GO:0000149">
    <property type="term" value="F:SNARE binding"/>
    <property type="evidence" value="ECO:0007669"/>
    <property type="project" value="TreeGrafter"/>
</dbReference>
<dbReference type="CDD" id="cd16987">
    <property type="entry name" value="ANTH_N_AP180_plant"/>
    <property type="match status" value="1"/>
</dbReference>
<dbReference type="GO" id="GO:0032050">
    <property type="term" value="F:clathrin heavy chain binding"/>
    <property type="evidence" value="ECO:0007669"/>
    <property type="project" value="TreeGrafter"/>
</dbReference>
<dbReference type="GO" id="GO:0006900">
    <property type="term" value="P:vesicle budding from membrane"/>
    <property type="evidence" value="ECO:0007669"/>
    <property type="project" value="TreeGrafter"/>
</dbReference>
<dbReference type="Proteomes" id="UP000237000">
    <property type="component" value="Unassembled WGS sequence"/>
</dbReference>
<evidence type="ECO:0000256" key="1">
    <source>
        <dbReference type="ARBA" id="ARBA00004132"/>
    </source>
</evidence>
<dbReference type="STRING" id="63057.A0A2P5EG24"/>
<reference evidence="12" key="1">
    <citation type="submission" date="2016-06" db="EMBL/GenBank/DDBJ databases">
        <title>Parallel loss of symbiosis genes in relatives of nitrogen-fixing non-legume Parasponia.</title>
        <authorList>
            <person name="Van Velzen R."/>
            <person name="Holmer R."/>
            <person name="Bu F."/>
            <person name="Rutten L."/>
            <person name="Van Zeijl A."/>
            <person name="Liu W."/>
            <person name="Santuari L."/>
            <person name="Cao Q."/>
            <person name="Sharma T."/>
            <person name="Shen D."/>
            <person name="Roswanjaya Y."/>
            <person name="Wardhani T."/>
            <person name="Kalhor M.S."/>
            <person name="Jansen J."/>
            <person name="Van den Hoogen J."/>
            <person name="Gungor B."/>
            <person name="Hartog M."/>
            <person name="Hontelez J."/>
            <person name="Verver J."/>
            <person name="Yang W.-C."/>
            <person name="Schijlen E."/>
            <person name="Repin R."/>
            <person name="Schilthuizen M."/>
            <person name="Schranz E."/>
            <person name="Heidstra R."/>
            <person name="Miyata K."/>
            <person name="Fedorova E."/>
            <person name="Kohlen W."/>
            <person name="Bisseling T."/>
            <person name="Smit S."/>
            <person name="Geurts R."/>
        </authorList>
    </citation>
    <scope>NUCLEOTIDE SEQUENCE [LARGE SCALE GENOMIC DNA]</scope>
    <source>
        <strain evidence="12">cv. RG33-2</strain>
    </source>
</reference>
<evidence type="ECO:0000256" key="2">
    <source>
        <dbReference type="ARBA" id="ARBA00004555"/>
    </source>
</evidence>